<keyword evidence="3" id="KW-1003">Cell membrane</keyword>
<dbReference type="Pfam" id="PF00420">
    <property type="entry name" value="Oxidored_q2"/>
    <property type="match status" value="1"/>
</dbReference>
<evidence type="ECO:0000256" key="7">
    <source>
        <dbReference type="SAM" id="MobiDB-lite"/>
    </source>
</evidence>
<dbReference type="GO" id="GO:0005886">
    <property type="term" value="C:plasma membrane"/>
    <property type="evidence" value="ECO:0007669"/>
    <property type="project" value="UniProtKB-SubCell"/>
</dbReference>
<dbReference type="EMBL" id="PVUE01000003">
    <property type="protein sequence ID" value="PRZ43020.1"/>
    <property type="molecule type" value="Genomic_DNA"/>
</dbReference>
<comment type="similarity">
    <text evidence="2">Belongs to the CPA3 antiporters (TC 2.A.63) subunit C family.</text>
</comment>
<feature type="region of interest" description="Disordered" evidence="7">
    <location>
        <begin position="129"/>
        <end position="194"/>
    </location>
</feature>
<accession>A0A2T1A340</accession>
<feature type="transmembrane region" description="Helical" evidence="8">
    <location>
        <begin position="18"/>
        <end position="36"/>
    </location>
</feature>
<sequence length="194" mass="20444">MTLLAVADTANDTARPNLVLIIVCGVLVAAGIYLILERSLTRVLLGAVLASNGVSVLFLVVSGKARGAPIIGVNDPSNMSDPLPQAMVLTAIVITLATVGFVLALAYRQWQLTGADDVQDDVEDAKIHRLAERDSTSETYDPDVESTTQSDENATEDDEVGDHITDPDAHPDGTPVREEIADQSDPAEPPGGDT</sequence>
<evidence type="ECO:0000256" key="5">
    <source>
        <dbReference type="ARBA" id="ARBA00022989"/>
    </source>
</evidence>
<dbReference type="PANTHER" id="PTHR34583:SF2">
    <property type="entry name" value="ANTIPORTER SUBUNIT MNHC2-RELATED"/>
    <property type="match status" value="1"/>
</dbReference>
<dbReference type="NCBIfam" id="NF005929">
    <property type="entry name" value="PRK07946.1"/>
    <property type="match status" value="1"/>
</dbReference>
<protein>
    <submittedName>
        <fullName evidence="9">Multisubunit sodium/proton antiporter MrpC subunit</fullName>
    </submittedName>
</protein>
<evidence type="ECO:0000256" key="6">
    <source>
        <dbReference type="ARBA" id="ARBA00023136"/>
    </source>
</evidence>
<dbReference type="Gene3D" id="1.10.287.3510">
    <property type="match status" value="1"/>
</dbReference>
<evidence type="ECO:0000256" key="2">
    <source>
        <dbReference type="ARBA" id="ARBA00010388"/>
    </source>
</evidence>
<comment type="subcellular location">
    <subcellularLocation>
        <location evidence="1">Cell membrane</location>
        <topology evidence="1">Multi-pass membrane protein</topology>
    </subcellularLocation>
</comment>
<proteinExistence type="inferred from homology"/>
<keyword evidence="4 8" id="KW-0812">Transmembrane</keyword>
<dbReference type="AlphaFoldDB" id="A0A2T1A340"/>
<keyword evidence="10" id="KW-1185">Reference proteome</keyword>
<feature type="compositionally biased region" description="Basic and acidic residues" evidence="7">
    <location>
        <begin position="161"/>
        <end position="180"/>
    </location>
</feature>
<organism evidence="9 10">
    <name type="scientific">Antricoccus suffuscus</name>
    <dbReference type="NCBI Taxonomy" id="1629062"/>
    <lineage>
        <taxon>Bacteria</taxon>
        <taxon>Bacillati</taxon>
        <taxon>Actinomycetota</taxon>
        <taxon>Actinomycetes</taxon>
        <taxon>Geodermatophilales</taxon>
        <taxon>Antricoccaceae</taxon>
        <taxon>Antricoccus</taxon>
    </lineage>
</organism>
<evidence type="ECO:0000313" key="10">
    <source>
        <dbReference type="Proteomes" id="UP000237752"/>
    </source>
</evidence>
<feature type="transmembrane region" description="Helical" evidence="8">
    <location>
        <begin position="83"/>
        <end position="107"/>
    </location>
</feature>
<evidence type="ECO:0000256" key="8">
    <source>
        <dbReference type="SAM" id="Phobius"/>
    </source>
</evidence>
<keyword evidence="6 8" id="KW-0472">Membrane</keyword>
<evidence type="ECO:0000256" key="3">
    <source>
        <dbReference type="ARBA" id="ARBA00022475"/>
    </source>
</evidence>
<feature type="transmembrane region" description="Helical" evidence="8">
    <location>
        <begin position="43"/>
        <end position="63"/>
    </location>
</feature>
<dbReference type="RefSeq" id="WP_106348005.1">
    <property type="nucleotide sequence ID" value="NZ_PVUE01000003.1"/>
</dbReference>
<evidence type="ECO:0000313" key="9">
    <source>
        <dbReference type="EMBL" id="PRZ43020.1"/>
    </source>
</evidence>
<comment type="caution">
    <text evidence="9">The sequence shown here is derived from an EMBL/GenBank/DDBJ whole genome shotgun (WGS) entry which is preliminary data.</text>
</comment>
<keyword evidence="5 8" id="KW-1133">Transmembrane helix</keyword>
<reference evidence="9 10" key="1">
    <citation type="submission" date="2018-03" db="EMBL/GenBank/DDBJ databases">
        <title>Genomic Encyclopedia of Archaeal and Bacterial Type Strains, Phase II (KMG-II): from individual species to whole genera.</title>
        <authorList>
            <person name="Goeker M."/>
        </authorList>
    </citation>
    <scope>NUCLEOTIDE SEQUENCE [LARGE SCALE GENOMIC DNA]</scope>
    <source>
        <strain evidence="9 10">DSM 100065</strain>
    </source>
</reference>
<evidence type="ECO:0000256" key="4">
    <source>
        <dbReference type="ARBA" id="ARBA00022692"/>
    </source>
</evidence>
<dbReference type="Proteomes" id="UP000237752">
    <property type="component" value="Unassembled WGS sequence"/>
</dbReference>
<dbReference type="OrthoDB" id="9799219at2"/>
<evidence type="ECO:0000256" key="1">
    <source>
        <dbReference type="ARBA" id="ARBA00004651"/>
    </source>
</evidence>
<dbReference type="InterPro" id="IPR050601">
    <property type="entry name" value="CPA3_antiporter_subunitC"/>
</dbReference>
<name>A0A2T1A340_9ACTN</name>
<dbReference type="InterPro" id="IPR039428">
    <property type="entry name" value="NUOK/Mnh_C1-like"/>
</dbReference>
<dbReference type="PANTHER" id="PTHR34583">
    <property type="entry name" value="ANTIPORTER SUBUNIT MNHC2-RELATED"/>
    <property type="match status" value="1"/>
</dbReference>
<gene>
    <name evidence="9" type="ORF">CLV47_10376</name>
</gene>